<evidence type="ECO:0000256" key="1">
    <source>
        <dbReference type="SAM" id="MobiDB-lite"/>
    </source>
</evidence>
<name>A0A9W9PZ37_9EURO</name>
<reference evidence="2" key="2">
    <citation type="journal article" date="2023" name="IMA Fungus">
        <title>Comparative genomic study of the Penicillium genus elucidates a diverse pangenome and 15 lateral gene transfer events.</title>
        <authorList>
            <person name="Petersen C."/>
            <person name="Sorensen T."/>
            <person name="Nielsen M.R."/>
            <person name="Sondergaard T.E."/>
            <person name="Sorensen J.L."/>
            <person name="Fitzpatrick D.A."/>
            <person name="Frisvad J.C."/>
            <person name="Nielsen K.L."/>
        </authorList>
    </citation>
    <scope>NUCLEOTIDE SEQUENCE</scope>
    <source>
        <strain evidence="2">IBT 21472</strain>
    </source>
</reference>
<evidence type="ECO:0000313" key="3">
    <source>
        <dbReference type="Proteomes" id="UP001147746"/>
    </source>
</evidence>
<dbReference type="EMBL" id="JAPZBO010000004">
    <property type="protein sequence ID" value="KAJ5318607.1"/>
    <property type="molecule type" value="Genomic_DNA"/>
</dbReference>
<dbReference type="Proteomes" id="UP001147746">
    <property type="component" value="Unassembled WGS sequence"/>
</dbReference>
<proteinExistence type="predicted"/>
<reference evidence="2" key="1">
    <citation type="submission" date="2022-12" db="EMBL/GenBank/DDBJ databases">
        <authorList>
            <person name="Petersen C."/>
        </authorList>
    </citation>
    <scope>NUCLEOTIDE SEQUENCE</scope>
    <source>
        <strain evidence="2">IBT 21472</strain>
    </source>
</reference>
<gene>
    <name evidence="2" type="ORF">N7476_005027</name>
</gene>
<dbReference type="AlphaFoldDB" id="A0A9W9PZ37"/>
<protein>
    <submittedName>
        <fullName evidence="2">Uncharacterized protein</fullName>
    </submittedName>
</protein>
<evidence type="ECO:0000313" key="2">
    <source>
        <dbReference type="EMBL" id="KAJ5318607.1"/>
    </source>
</evidence>
<keyword evidence="3" id="KW-1185">Reference proteome</keyword>
<comment type="caution">
    <text evidence="2">The sequence shown here is derived from an EMBL/GenBank/DDBJ whole genome shotgun (WGS) entry which is preliminary data.</text>
</comment>
<organism evidence="2 3">
    <name type="scientific">Penicillium atrosanguineum</name>
    <dbReference type="NCBI Taxonomy" id="1132637"/>
    <lineage>
        <taxon>Eukaryota</taxon>
        <taxon>Fungi</taxon>
        <taxon>Dikarya</taxon>
        <taxon>Ascomycota</taxon>
        <taxon>Pezizomycotina</taxon>
        <taxon>Eurotiomycetes</taxon>
        <taxon>Eurotiomycetidae</taxon>
        <taxon>Eurotiales</taxon>
        <taxon>Aspergillaceae</taxon>
        <taxon>Penicillium</taxon>
    </lineage>
</organism>
<sequence length="67" mass="7487">MANNISMEIERARRSQAPSPEPSLADRTASASREALAGLSYSMYFTKVDSANRNLKNSRLKRPNYPV</sequence>
<accession>A0A9W9PZ37</accession>
<feature type="region of interest" description="Disordered" evidence="1">
    <location>
        <begin position="1"/>
        <end position="30"/>
    </location>
</feature>